<sequence>MPQLVLLVVWTLSEVIAENATEFVSNMSRLHCPNMENAVSSCPPDNTFIYYTCCGGAQMYCCDHVQTWFLTSLAGTAILLGIVFLACLVRYCCSYSTS</sequence>
<keyword evidence="4" id="KW-1185">Reference proteome</keyword>
<dbReference type="InterPro" id="IPR022559">
    <property type="entry name" value="SUP-1-like"/>
</dbReference>
<dbReference type="Pfam" id="PF10853">
    <property type="entry name" value="DUF2650"/>
    <property type="match status" value="1"/>
</dbReference>
<dbReference type="AlphaFoldDB" id="A0A8S1EUL2"/>
<dbReference type="Proteomes" id="UP000494206">
    <property type="component" value="Unassembled WGS sequence"/>
</dbReference>
<feature type="signal peptide" evidence="2">
    <location>
        <begin position="1"/>
        <end position="17"/>
    </location>
</feature>
<dbReference type="PANTHER" id="PTHR34149">
    <property type="entry name" value="PROTEIN CBG11905-RELATED"/>
    <property type="match status" value="1"/>
</dbReference>
<keyword evidence="1" id="KW-1133">Transmembrane helix</keyword>
<accession>A0A8S1EUL2</accession>
<evidence type="ECO:0008006" key="5">
    <source>
        <dbReference type="Google" id="ProtNLM"/>
    </source>
</evidence>
<organism evidence="3 4">
    <name type="scientific">Caenorhabditis bovis</name>
    <dbReference type="NCBI Taxonomy" id="2654633"/>
    <lineage>
        <taxon>Eukaryota</taxon>
        <taxon>Metazoa</taxon>
        <taxon>Ecdysozoa</taxon>
        <taxon>Nematoda</taxon>
        <taxon>Chromadorea</taxon>
        <taxon>Rhabditida</taxon>
        <taxon>Rhabditina</taxon>
        <taxon>Rhabditomorpha</taxon>
        <taxon>Rhabditoidea</taxon>
        <taxon>Rhabditidae</taxon>
        <taxon>Peloderinae</taxon>
        <taxon>Caenorhabditis</taxon>
    </lineage>
</organism>
<feature type="transmembrane region" description="Helical" evidence="1">
    <location>
        <begin position="68"/>
        <end position="93"/>
    </location>
</feature>
<gene>
    <name evidence="3" type="ORF">CBOVIS_LOCUS6247</name>
</gene>
<evidence type="ECO:0000256" key="2">
    <source>
        <dbReference type="SAM" id="SignalP"/>
    </source>
</evidence>
<reference evidence="3 4" key="1">
    <citation type="submission" date="2020-04" db="EMBL/GenBank/DDBJ databases">
        <authorList>
            <person name="Laetsch R D."/>
            <person name="Stevens L."/>
            <person name="Kumar S."/>
            <person name="Blaxter L. M."/>
        </authorList>
    </citation>
    <scope>NUCLEOTIDE SEQUENCE [LARGE SCALE GENOMIC DNA]</scope>
</reference>
<protein>
    <recommendedName>
        <fullName evidence="5">CX domain-containing protein</fullName>
    </recommendedName>
</protein>
<keyword evidence="1" id="KW-0812">Transmembrane</keyword>
<evidence type="ECO:0000256" key="1">
    <source>
        <dbReference type="SAM" id="Phobius"/>
    </source>
</evidence>
<dbReference type="EMBL" id="CADEPM010000004">
    <property type="protein sequence ID" value="CAB3403835.1"/>
    <property type="molecule type" value="Genomic_DNA"/>
</dbReference>
<keyword evidence="1" id="KW-0472">Membrane</keyword>
<feature type="chain" id="PRO_5035713415" description="CX domain-containing protein" evidence="2">
    <location>
        <begin position="18"/>
        <end position="98"/>
    </location>
</feature>
<evidence type="ECO:0000313" key="4">
    <source>
        <dbReference type="Proteomes" id="UP000494206"/>
    </source>
</evidence>
<keyword evidence="2" id="KW-0732">Signal</keyword>
<dbReference type="OrthoDB" id="5838291at2759"/>
<evidence type="ECO:0000313" key="3">
    <source>
        <dbReference type="EMBL" id="CAB3403835.1"/>
    </source>
</evidence>
<name>A0A8S1EUL2_9PELO</name>
<proteinExistence type="predicted"/>
<comment type="caution">
    <text evidence="3">The sequence shown here is derived from an EMBL/GenBank/DDBJ whole genome shotgun (WGS) entry which is preliminary data.</text>
</comment>
<dbReference type="PANTHER" id="PTHR34149:SF8">
    <property type="entry name" value="PROTEIN CBG02644"/>
    <property type="match status" value="1"/>
</dbReference>